<keyword evidence="3" id="KW-1185">Reference proteome</keyword>
<accession>A0ABQ9Z8G7</accession>
<sequence>MREDGKEVHQREQGPLPVHRDTDMTNDHRPGALRRGREQPRWVSLKTGSVYYPDFCRHIQVSLDHALPRLHRCLHYRSAPRTH</sequence>
<dbReference type="Proteomes" id="UP001234178">
    <property type="component" value="Unassembled WGS sequence"/>
</dbReference>
<evidence type="ECO:0000313" key="3">
    <source>
        <dbReference type="Proteomes" id="UP001234178"/>
    </source>
</evidence>
<protein>
    <submittedName>
        <fullName evidence="2">Uncharacterized protein</fullName>
    </submittedName>
</protein>
<gene>
    <name evidence="2" type="ORF">OUZ56_018302</name>
</gene>
<feature type="region of interest" description="Disordered" evidence="1">
    <location>
        <begin position="1"/>
        <end position="40"/>
    </location>
</feature>
<comment type="caution">
    <text evidence="2">The sequence shown here is derived from an EMBL/GenBank/DDBJ whole genome shotgun (WGS) entry which is preliminary data.</text>
</comment>
<name>A0ABQ9Z8G7_9CRUS</name>
<evidence type="ECO:0000313" key="2">
    <source>
        <dbReference type="EMBL" id="KAK4009193.1"/>
    </source>
</evidence>
<organism evidence="2 3">
    <name type="scientific">Daphnia magna</name>
    <dbReference type="NCBI Taxonomy" id="35525"/>
    <lineage>
        <taxon>Eukaryota</taxon>
        <taxon>Metazoa</taxon>
        <taxon>Ecdysozoa</taxon>
        <taxon>Arthropoda</taxon>
        <taxon>Crustacea</taxon>
        <taxon>Branchiopoda</taxon>
        <taxon>Diplostraca</taxon>
        <taxon>Cladocera</taxon>
        <taxon>Anomopoda</taxon>
        <taxon>Daphniidae</taxon>
        <taxon>Daphnia</taxon>
    </lineage>
</organism>
<evidence type="ECO:0000256" key="1">
    <source>
        <dbReference type="SAM" id="MobiDB-lite"/>
    </source>
</evidence>
<dbReference type="EMBL" id="JAOYFB010000003">
    <property type="protein sequence ID" value="KAK4009193.1"/>
    <property type="molecule type" value="Genomic_DNA"/>
</dbReference>
<reference evidence="2 3" key="1">
    <citation type="journal article" date="2023" name="Nucleic Acids Res.">
        <title>The hologenome of Daphnia magna reveals possible DNA methylation and microbiome-mediated evolution of the host genome.</title>
        <authorList>
            <person name="Chaturvedi A."/>
            <person name="Li X."/>
            <person name="Dhandapani V."/>
            <person name="Marshall H."/>
            <person name="Kissane S."/>
            <person name="Cuenca-Cambronero M."/>
            <person name="Asole G."/>
            <person name="Calvet F."/>
            <person name="Ruiz-Romero M."/>
            <person name="Marangio P."/>
            <person name="Guigo R."/>
            <person name="Rago D."/>
            <person name="Mirbahai L."/>
            <person name="Eastwood N."/>
            <person name="Colbourne J.K."/>
            <person name="Zhou J."/>
            <person name="Mallon E."/>
            <person name="Orsini L."/>
        </authorList>
    </citation>
    <scope>NUCLEOTIDE SEQUENCE [LARGE SCALE GENOMIC DNA]</scope>
    <source>
        <strain evidence="2">LRV0_1</strain>
    </source>
</reference>
<proteinExistence type="predicted"/>